<sequence>MLDAQLALKDSTISTIRKLQSIRIRKLPSIRKLYAGTLLQPLEPPSPGMKFP</sequence>
<dbReference type="Proteomes" id="UP000095085">
    <property type="component" value="Unassembled WGS sequence"/>
</dbReference>
<reference evidence="2" key="1">
    <citation type="submission" date="2016-05" db="EMBL/GenBank/DDBJ databases">
        <title>Comparative genomics of biotechnologically important yeasts.</title>
        <authorList>
            <consortium name="DOE Joint Genome Institute"/>
            <person name="Riley R."/>
            <person name="Haridas S."/>
            <person name="Wolfe K.H."/>
            <person name="Lopes M.R."/>
            <person name="Hittinger C.T."/>
            <person name="Goker M."/>
            <person name="Salamov A."/>
            <person name="Wisecaver J."/>
            <person name="Long T.M."/>
            <person name="Aerts A.L."/>
            <person name="Barry K."/>
            <person name="Choi C."/>
            <person name="Clum A."/>
            <person name="Coughlan A.Y."/>
            <person name="Deshpande S."/>
            <person name="Douglass A.P."/>
            <person name="Hanson S.J."/>
            <person name="Klenk H.-P."/>
            <person name="Labutti K."/>
            <person name="Lapidus A."/>
            <person name="Lindquist E."/>
            <person name="Lipzen A."/>
            <person name="Meier-Kolthoff J.P."/>
            <person name="Ohm R.A."/>
            <person name="Otillar R.P."/>
            <person name="Pangilinan J."/>
            <person name="Peng Y."/>
            <person name="Rokas A."/>
            <person name="Rosa C.A."/>
            <person name="Scheuner C."/>
            <person name="Sibirny A.A."/>
            <person name="Slot J.C."/>
            <person name="Stielow J.B."/>
            <person name="Sun H."/>
            <person name="Kurtzman C.P."/>
            <person name="Blackwell M."/>
            <person name="Grigoriev I.V."/>
            <person name="Jeffries T.W."/>
        </authorList>
    </citation>
    <scope>NUCLEOTIDE SEQUENCE [LARGE SCALE GENOMIC DNA]</scope>
    <source>
        <strain evidence="2">NRRL Y-1933</strain>
    </source>
</reference>
<accession>A0A1E4RDX1</accession>
<evidence type="ECO:0000313" key="2">
    <source>
        <dbReference type="Proteomes" id="UP000095085"/>
    </source>
</evidence>
<proteinExistence type="predicted"/>
<dbReference type="RefSeq" id="XP_020074382.1">
    <property type="nucleotide sequence ID" value="XM_020221899.1"/>
</dbReference>
<gene>
    <name evidence="1" type="ORF">HYPBUDRAFT_154108</name>
</gene>
<protein>
    <submittedName>
        <fullName evidence="1">Uncharacterized protein</fullName>
    </submittedName>
</protein>
<keyword evidence="2" id="KW-1185">Reference proteome</keyword>
<dbReference type="EMBL" id="KV454545">
    <property type="protein sequence ID" value="ODV65315.1"/>
    <property type="molecule type" value="Genomic_DNA"/>
</dbReference>
<dbReference type="GeneID" id="30996448"/>
<organism evidence="1 2">
    <name type="scientific">Hyphopichia burtonii NRRL Y-1933</name>
    <dbReference type="NCBI Taxonomy" id="984485"/>
    <lineage>
        <taxon>Eukaryota</taxon>
        <taxon>Fungi</taxon>
        <taxon>Dikarya</taxon>
        <taxon>Ascomycota</taxon>
        <taxon>Saccharomycotina</taxon>
        <taxon>Pichiomycetes</taxon>
        <taxon>Debaryomycetaceae</taxon>
        <taxon>Hyphopichia</taxon>
    </lineage>
</organism>
<dbReference type="AlphaFoldDB" id="A0A1E4RDX1"/>
<name>A0A1E4RDX1_9ASCO</name>
<evidence type="ECO:0000313" key="1">
    <source>
        <dbReference type="EMBL" id="ODV65315.1"/>
    </source>
</evidence>